<evidence type="ECO:0000313" key="3">
    <source>
        <dbReference type="Proteomes" id="UP001497623"/>
    </source>
</evidence>
<dbReference type="GO" id="GO:0003682">
    <property type="term" value="F:chromatin binding"/>
    <property type="evidence" value="ECO:0007669"/>
    <property type="project" value="TreeGrafter"/>
</dbReference>
<name>A0AAV2PJB1_MEGNR</name>
<accession>A0AAV2PJB1</accession>
<dbReference type="PANTHER" id="PTHR31786">
    <property type="entry name" value="FANCONI ANEMIA CORE COMPLEX-ASSOCIATED PROTEIN 24"/>
    <property type="match status" value="1"/>
</dbReference>
<organism evidence="2 3">
    <name type="scientific">Meganyctiphanes norvegica</name>
    <name type="common">Northern krill</name>
    <name type="synonym">Thysanopoda norvegica</name>
    <dbReference type="NCBI Taxonomy" id="48144"/>
    <lineage>
        <taxon>Eukaryota</taxon>
        <taxon>Metazoa</taxon>
        <taxon>Ecdysozoa</taxon>
        <taxon>Arthropoda</taxon>
        <taxon>Crustacea</taxon>
        <taxon>Multicrustacea</taxon>
        <taxon>Malacostraca</taxon>
        <taxon>Eumalacostraca</taxon>
        <taxon>Eucarida</taxon>
        <taxon>Euphausiacea</taxon>
        <taxon>Euphausiidae</taxon>
        <taxon>Meganyctiphanes</taxon>
    </lineage>
</organism>
<dbReference type="Proteomes" id="UP001497623">
    <property type="component" value="Unassembled WGS sequence"/>
</dbReference>
<gene>
    <name evidence="2" type="ORF">MNOR_LOCUS902</name>
</gene>
<dbReference type="Gene3D" id="1.10.150.20">
    <property type="entry name" value="5' to 3' exonuclease, C-terminal subdomain"/>
    <property type="match status" value="1"/>
</dbReference>
<dbReference type="InterPro" id="IPR026985">
    <property type="entry name" value="FAAP24"/>
</dbReference>
<dbReference type="InterPro" id="IPR040646">
    <property type="entry name" value="PND"/>
</dbReference>
<sequence length="226" mass="24838">MNASPYASRPAQQLPRTLVLTKHGSLVRWAWPAQQLSRKLDSVTLCGSVLTKHGLGAIDFRASNDKAVLYVSEADLVAGPSYRRRLAKFRKDCQKQQGIVIVENTPMTSQLFPSFQKFVVIDLNLSIIPVRNIEEAAKLLTQMVNCEGKVGANPFLKRDKKANSPDLSMLNAVLKIPGLGQKRALQIMDHYGSIFALAKASEDDLAKIVGKATGIAVYSFFNKASH</sequence>
<proteinExistence type="predicted"/>
<protein>
    <recommendedName>
        <fullName evidence="1">Fanconi anemia core complex-associated protein 24 pseudonuclease domain-containing protein</fullName>
    </recommendedName>
</protein>
<dbReference type="InterPro" id="IPR010994">
    <property type="entry name" value="RuvA_2-like"/>
</dbReference>
<dbReference type="SUPFAM" id="SSF47781">
    <property type="entry name" value="RuvA domain 2-like"/>
    <property type="match status" value="1"/>
</dbReference>
<dbReference type="Pfam" id="PF14520">
    <property type="entry name" value="HHH_5"/>
    <property type="match status" value="1"/>
</dbReference>
<dbReference type="Pfam" id="PF17949">
    <property type="entry name" value="PND"/>
    <property type="match status" value="1"/>
</dbReference>
<dbReference type="Gene3D" id="3.40.50.10130">
    <property type="match status" value="1"/>
</dbReference>
<evidence type="ECO:0000259" key="1">
    <source>
        <dbReference type="Pfam" id="PF17949"/>
    </source>
</evidence>
<feature type="domain" description="Fanconi anemia core complex-associated protein 24 pseudonuclease" evidence="1">
    <location>
        <begin position="26"/>
        <end position="144"/>
    </location>
</feature>
<comment type="caution">
    <text evidence="2">The sequence shown here is derived from an EMBL/GenBank/DDBJ whole genome shotgun (WGS) entry which is preliminary data.</text>
</comment>
<dbReference type="CDD" id="cd20076">
    <property type="entry name" value="XPF_nuclease_FAAP24"/>
    <property type="match status" value="1"/>
</dbReference>
<dbReference type="EMBL" id="CAXKWB010000215">
    <property type="protein sequence ID" value="CAL4059859.1"/>
    <property type="molecule type" value="Genomic_DNA"/>
</dbReference>
<dbReference type="AlphaFoldDB" id="A0AAV2PJB1"/>
<dbReference type="GO" id="GO:0043240">
    <property type="term" value="C:Fanconi anaemia nuclear complex"/>
    <property type="evidence" value="ECO:0007669"/>
    <property type="project" value="InterPro"/>
</dbReference>
<dbReference type="PANTHER" id="PTHR31786:SF2">
    <property type="entry name" value="FANCONI ANEMIA CORE COMPLEX-ASSOCIATED PROTEIN 24"/>
    <property type="match status" value="1"/>
</dbReference>
<evidence type="ECO:0000313" key="2">
    <source>
        <dbReference type="EMBL" id="CAL4059859.1"/>
    </source>
</evidence>
<feature type="non-terminal residue" evidence="2">
    <location>
        <position position="226"/>
    </location>
</feature>
<reference evidence="2 3" key="1">
    <citation type="submission" date="2024-05" db="EMBL/GenBank/DDBJ databases">
        <authorList>
            <person name="Wallberg A."/>
        </authorList>
    </citation>
    <scope>NUCLEOTIDE SEQUENCE [LARGE SCALE GENOMIC DNA]</scope>
</reference>
<dbReference type="GO" id="GO:0036297">
    <property type="term" value="P:interstrand cross-link repair"/>
    <property type="evidence" value="ECO:0007669"/>
    <property type="project" value="InterPro"/>
</dbReference>
<keyword evidence="3" id="KW-1185">Reference proteome</keyword>